<proteinExistence type="predicted"/>
<dbReference type="AlphaFoldDB" id="A0AAN7PQ44"/>
<accession>A0AAN7PQ44</accession>
<sequence>MDPVEYNKFTSEGYFTIRRTRKFWSGIWSDMTIEQTLMKTMKSSGGLTRGRGITDTNICSEVQTYCGTASATSEQHVDTRPSRIIRDEADTEKLRQWFIKHPPFPNTNRLISINSEVIAPENVNCHMF</sequence>
<name>A0AAN7PQ44_9COLE</name>
<reference evidence="2" key="1">
    <citation type="submission" date="2023-01" db="EMBL/GenBank/DDBJ databases">
        <title>Key to firefly adult light organ development and bioluminescence: homeobox transcription factors regulate luciferase expression and transportation to peroxisome.</title>
        <authorList>
            <person name="Fu X."/>
        </authorList>
    </citation>
    <scope>NUCLEOTIDE SEQUENCE [LARGE SCALE GENOMIC DNA]</scope>
</reference>
<evidence type="ECO:0000313" key="2">
    <source>
        <dbReference type="Proteomes" id="UP001353858"/>
    </source>
</evidence>
<comment type="caution">
    <text evidence="1">The sequence shown here is derived from an EMBL/GenBank/DDBJ whole genome shotgun (WGS) entry which is preliminary data.</text>
</comment>
<organism evidence="1 2">
    <name type="scientific">Aquatica leii</name>
    <dbReference type="NCBI Taxonomy" id="1421715"/>
    <lineage>
        <taxon>Eukaryota</taxon>
        <taxon>Metazoa</taxon>
        <taxon>Ecdysozoa</taxon>
        <taxon>Arthropoda</taxon>
        <taxon>Hexapoda</taxon>
        <taxon>Insecta</taxon>
        <taxon>Pterygota</taxon>
        <taxon>Neoptera</taxon>
        <taxon>Endopterygota</taxon>
        <taxon>Coleoptera</taxon>
        <taxon>Polyphaga</taxon>
        <taxon>Elateriformia</taxon>
        <taxon>Elateroidea</taxon>
        <taxon>Lampyridae</taxon>
        <taxon>Luciolinae</taxon>
        <taxon>Aquatica</taxon>
    </lineage>
</organism>
<protein>
    <submittedName>
        <fullName evidence="1">Uncharacterized protein</fullName>
    </submittedName>
</protein>
<keyword evidence="2" id="KW-1185">Reference proteome</keyword>
<dbReference type="Proteomes" id="UP001353858">
    <property type="component" value="Unassembled WGS sequence"/>
</dbReference>
<gene>
    <name evidence="1" type="ORF">RN001_013069</name>
</gene>
<dbReference type="EMBL" id="JARPUR010000006">
    <property type="protein sequence ID" value="KAK4873709.1"/>
    <property type="molecule type" value="Genomic_DNA"/>
</dbReference>
<evidence type="ECO:0000313" key="1">
    <source>
        <dbReference type="EMBL" id="KAK4873709.1"/>
    </source>
</evidence>